<sequence>MSRILFAWELGANYGHLTRQLPIAERLRKQGHAVFFAVRDTSIAARLLEPRGFAYTQAPFDTANRRPSQLPANYAEILLASGYTDPTTLCGMVRSWLSLMRLLRADCVVIDHAPTALFAAYLAGLPTAMIGSGFEIPPDRSPLPSIRPWDNIGLDRLQQAEDRVLDRLNALTASFGRPKLHRIGELFRYADTLLTNFAELDHYGPRDGENYAGPLCSGLTEQQENWREPDRPHIFAYLRPSVPGFDPLLQALSKLTAEVIVAAPAIRHSQVEALASNRFRLHAHPLALNDNLLQSADLAVSYAGAGTVNACLLAGVPMLLVPQNVEQYLMSRCVEIIGAGITAKQARSETQFSELLEQTLQTPAYRQQAKEFAHRHVGFNPEQTLNQAVRMIEAQLPESKASEQTKAP</sequence>
<proteinExistence type="predicted"/>
<evidence type="ECO:0000313" key="3">
    <source>
        <dbReference type="Proteomes" id="UP000078476"/>
    </source>
</evidence>
<keyword evidence="3" id="KW-1185">Reference proteome</keyword>
<name>A0A177NFM9_9GAMM</name>
<dbReference type="InterPro" id="IPR010610">
    <property type="entry name" value="EryCIII-like_C"/>
</dbReference>
<accession>A0A177NFM9</accession>
<dbReference type="SUPFAM" id="SSF53756">
    <property type="entry name" value="UDP-Glycosyltransferase/glycogen phosphorylase"/>
    <property type="match status" value="1"/>
</dbReference>
<reference evidence="2 3" key="1">
    <citation type="submission" date="2016-03" db="EMBL/GenBank/DDBJ databases">
        <authorList>
            <person name="Ploux O."/>
        </authorList>
    </citation>
    <scope>NUCLEOTIDE SEQUENCE [LARGE SCALE GENOMIC DNA]</scope>
    <source>
        <strain evidence="2 3">R-45370</strain>
    </source>
</reference>
<evidence type="ECO:0000313" key="2">
    <source>
        <dbReference type="EMBL" id="OAI16434.1"/>
    </source>
</evidence>
<dbReference type="EMBL" id="LUUI01000095">
    <property type="protein sequence ID" value="OAI16434.1"/>
    <property type="molecule type" value="Genomic_DNA"/>
</dbReference>
<dbReference type="GO" id="GO:0016757">
    <property type="term" value="F:glycosyltransferase activity"/>
    <property type="evidence" value="ECO:0007669"/>
    <property type="project" value="UniProtKB-ARBA"/>
</dbReference>
<dbReference type="RefSeq" id="WP_066980867.1">
    <property type="nucleotide sequence ID" value="NZ_LUUI01000095.1"/>
</dbReference>
<dbReference type="PANTHER" id="PTHR21015">
    <property type="entry name" value="UDP-N-ACETYLGLUCOSAMINE--N-ACETYLMURAMYL-(PENTAPEPTIDE) PYROPHOSPHORYL-UNDECAPRENOL N-ACETYLGLUCOSAMINE TRANSFERASE 1"/>
    <property type="match status" value="1"/>
</dbReference>
<evidence type="ECO:0000259" key="1">
    <source>
        <dbReference type="Pfam" id="PF06722"/>
    </source>
</evidence>
<dbReference type="Gene3D" id="3.40.50.2000">
    <property type="entry name" value="Glycogen Phosphorylase B"/>
    <property type="match status" value="2"/>
</dbReference>
<dbReference type="Pfam" id="PF06722">
    <property type="entry name" value="EryCIII-like_C"/>
    <property type="match status" value="1"/>
</dbReference>
<comment type="caution">
    <text evidence="2">The sequence shown here is derived from an EMBL/GenBank/DDBJ whole genome shotgun (WGS) entry which is preliminary data.</text>
</comment>
<dbReference type="PANTHER" id="PTHR21015:SF22">
    <property type="entry name" value="GLYCOSYLTRANSFERASE"/>
    <property type="match status" value="1"/>
</dbReference>
<gene>
    <name evidence="2" type="ORF">A1359_07210</name>
</gene>
<dbReference type="AlphaFoldDB" id="A0A177NFM9"/>
<protein>
    <recommendedName>
        <fullName evidence="1">Erythromycin biosynthesis protein CIII-like C-terminal domain-containing protein</fullName>
    </recommendedName>
</protein>
<feature type="domain" description="Erythromycin biosynthesis protein CIII-like C-terminal" evidence="1">
    <location>
        <begin position="248"/>
        <end position="375"/>
    </location>
</feature>
<organism evidence="2 3">
    <name type="scientific">Methylomonas lenta</name>
    <dbReference type="NCBI Taxonomy" id="980561"/>
    <lineage>
        <taxon>Bacteria</taxon>
        <taxon>Pseudomonadati</taxon>
        <taxon>Pseudomonadota</taxon>
        <taxon>Gammaproteobacteria</taxon>
        <taxon>Methylococcales</taxon>
        <taxon>Methylococcaceae</taxon>
        <taxon>Methylomonas</taxon>
    </lineage>
</organism>
<dbReference type="STRING" id="980561.A1359_07210"/>
<dbReference type="Proteomes" id="UP000078476">
    <property type="component" value="Unassembled WGS sequence"/>
</dbReference>
<dbReference type="OrthoDB" id="271062at2"/>